<gene>
    <name evidence="1" type="ORF">XAT740_LOCUS51110</name>
</gene>
<dbReference type="Proteomes" id="UP000663828">
    <property type="component" value="Unassembled WGS sequence"/>
</dbReference>
<keyword evidence="2" id="KW-1185">Reference proteome</keyword>
<comment type="caution">
    <text evidence="1">The sequence shown here is derived from an EMBL/GenBank/DDBJ whole genome shotgun (WGS) entry which is preliminary data.</text>
</comment>
<name>A0A816CXC3_ADIRI</name>
<accession>A0A816CXC3</accession>
<proteinExistence type="predicted"/>
<evidence type="ECO:0000313" key="1">
    <source>
        <dbReference type="EMBL" id="CAF1627500.1"/>
    </source>
</evidence>
<sequence>MYHSPTGHMTINYRSNILAAYGQITPVENGRQTQISMQWIPGMDFDTNCTGLWIQTKGMFDLKCGNQQQYCTAQFECQKNSGPCFTNASNTFSSHFKPILIKIVVGIVFLRLIQKFIY</sequence>
<dbReference type="AlphaFoldDB" id="A0A816CXC3"/>
<evidence type="ECO:0000313" key="2">
    <source>
        <dbReference type="Proteomes" id="UP000663828"/>
    </source>
</evidence>
<protein>
    <submittedName>
        <fullName evidence="1">Uncharacterized protein</fullName>
    </submittedName>
</protein>
<organism evidence="1 2">
    <name type="scientific">Adineta ricciae</name>
    <name type="common">Rotifer</name>
    <dbReference type="NCBI Taxonomy" id="249248"/>
    <lineage>
        <taxon>Eukaryota</taxon>
        <taxon>Metazoa</taxon>
        <taxon>Spiralia</taxon>
        <taxon>Gnathifera</taxon>
        <taxon>Rotifera</taxon>
        <taxon>Eurotatoria</taxon>
        <taxon>Bdelloidea</taxon>
        <taxon>Adinetida</taxon>
        <taxon>Adinetidae</taxon>
        <taxon>Adineta</taxon>
    </lineage>
</organism>
<reference evidence="1" key="1">
    <citation type="submission" date="2021-02" db="EMBL/GenBank/DDBJ databases">
        <authorList>
            <person name="Nowell W R."/>
        </authorList>
    </citation>
    <scope>NUCLEOTIDE SEQUENCE</scope>
</reference>
<dbReference type="EMBL" id="CAJNOR010008034">
    <property type="protein sequence ID" value="CAF1627500.1"/>
    <property type="molecule type" value="Genomic_DNA"/>
</dbReference>